<evidence type="ECO:0000259" key="3">
    <source>
        <dbReference type="Pfam" id="PF15508"/>
    </source>
</evidence>
<dbReference type="EC" id="3.5.1.23" evidence="1"/>
<feature type="domain" description="Acid ceramidase N-terminal" evidence="3">
    <location>
        <begin position="41"/>
        <end position="98"/>
    </location>
</feature>
<dbReference type="Pfam" id="PF15508">
    <property type="entry name" value="NAAA-beta"/>
    <property type="match status" value="1"/>
</dbReference>
<comment type="caution">
    <text evidence="4">The sequence shown here is derived from an EMBL/GenBank/DDBJ whole genome shotgun (WGS) entry which is preliminary data.</text>
</comment>
<dbReference type="Proteomes" id="UP001140560">
    <property type="component" value="Unassembled WGS sequence"/>
</dbReference>
<dbReference type="InterPro" id="IPR029130">
    <property type="entry name" value="Acid_ceramidase_N"/>
</dbReference>
<proteinExistence type="predicted"/>
<feature type="region of interest" description="Disordered" evidence="2">
    <location>
        <begin position="1"/>
        <end position="39"/>
    </location>
</feature>
<sequence>MAPRLRPRNKNGEARAPGTPIIEPPNMSDVPKEESIATDRKPPVYIIDLSRPPSKRYTEVAQAFKDTARELPPLFNELLDVMKPSWIPGFFLRFLAWMFLRRLFSREQTEELRGMSKALELPMYLLVAYNVLLDLLMGCTSGGALVNDNASANSQMMHFRTLDWGMPALRKTTVQYNLVEGPEGKLIASTIGYVGFVGVLTGVKQGLSVSLNFRPYHDDAGWTRGNIRYYWHLLLVLLGYRPSIAARLRDFLIPATLPIKLEDQLREDSAISLQLSEKPLYQPSDLPSFSQMPTTAAYLIFCTGEETIILEKDLYTAKTIRSSAFITVTNHDRAYELSTNPQAEHTTHTQSK</sequence>
<dbReference type="PANTHER" id="PTHR28583:SF1">
    <property type="entry name" value="ACID CERAMIDASE"/>
    <property type="match status" value="1"/>
</dbReference>
<reference evidence="4" key="1">
    <citation type="submission" date="2022-10" db="EMBL/GenBank/DDBJ databases">
        <title>Tapping the CABI collections for fungal endophytes: first genome assemblies for Collariella, Neodidymelliopsis, Ascochyta clinopodiicola, Didymella pomorum, Didymosphaeria variabile, Neocosmospora piperis and Neocucurbitaria cava.</title>
        <authorList>
            <person name="Hill R."/>
        </authorList>
    </citation>
    <scope>NUCLEOTIDE SEQUENCE</scope>
    <source>
        <strain evidence="4">IMI 356814</strain>
    </source>
</reference>
<protein>
    <recommendedName>
        <fullName evidence="1">ceramidase</fullName>
        <ecNumber evidence="1">3.5.1.23</ecNumber>
    </recommendedName>
</protein>
<dbReference type="EMBL" id="JAPEUY010000001">
    <property type="protein sequence ID" value="KAJ4377194.1"/>
    <property type="molecule type" value="Genomic_DNA"/>
</dbReference>
<gene>
    <name evidence="4" type="ORF">N0V83_000017</name>
</gene>
<keyword evidence="5" id="KW-1185">Reference proteome</keyword>
<dbReference type="AlphaFoldDB" id="A0A9W8YGF5"/>
<dbReference type="OrthoDB" id="5273684at2759"/>
<organism evidence="4 5">
    <name type="scientific">Neocucurbitaria cava</name>
    <dbReference type="NCBI Taxonomy" id="798079"/>
    <lineage>
        <taxon>Eukaryota</taxon>
        <taxon>Fungi</taxon>
        <taxon>Dikarya</taxon>
        <taxon>Ascomycota</taxon>
        <taxon>Pezizomycotina</taxon>
        <taxon>Dothideomycetes</taxon>
        <taxon>Pleosporomycetidae</taxon>
        <taxon>Pleosporales</taxon>
        <taxon>Pleosporineae</taxon>
        <taxon>Cucurbitariaceae</taxon>
        <taxon>Neocucurbitaria</taxon>
    </lineage>
</organism>
<feature type="compositionally biased region" description="Basic and acidic residues" evidence="2">
    <location>
        <begin position="30"/>
        <end position="39"/>
    </location>
</feature>
<evidence type="ECO:0000313" key="5">
    <source>
        <dbReference type="Proteomes" id="UP001140560"/>
    </source>
</evidence>
<dbReference type="PANTHER" id="PTHR28583">
    <property type="entry name" value="ACID AMIDASE"/>
    <property type="match status" value="1"/>
</dbReference>
<accession>A0A9W8YGF5</accession>
<evidence type="ECO:0000256" key="2">
    <source>
        <dbReference type="SAM" id="MobiDB-lite"/>
    </source>
</evidence>
<evidence type="ECO:0000313" key="4">
    <source>
        <dbReference type="EMBL" id="KAJ4377194.1"/>
    </source>
</evidence>
<evidence type="ECO:0000256" key="1">
    <source>
        <dbReference type="ARBA" id="ARBA00011891"/>
    </source>
</evidence>
<dbReference type="GO" id="GO:0017040">
    <property type="term" value="F:N-acylsphingosine amidohydrolase activity"/>
    <property type="evidence" value="ECO:0007669"/>
    <property type="project" value="UniProtKB-EC"/>
</dbReference>
<name>A0A9W8YGF5_9PLEO</name>